<accession>A0A2S0KLC8</accession>
<name>A0A2S0KLC8_9FIRM</name>
<dbReference type="InterPro" id="IPR024453">
    <property type="entry name" value="Peptidase_C92"/>
</dbReference>
<keyword evidence="1" id="KW-0732">Signal</keyword>
<dbReference type="Pfam" id="PF05708">
    <property type="entry name" value="Peptidase_C92"/>
    <property type="match status" value="1"/>
</dbReference>
<evidence type="ECO:0008006" key="4">
    <source>
        <dbReference type="Google" id="ProtNLM"/>
    </source>
</evidence>
<keyword evidence="3" id="KW-1185">Reference proteome</keyword>
<dbReference type="KEGG" id="fsa:C5Q98_00600"/>
<gene>
    <name evidence="2" type="ORF">C5Q98_00600</name>
</gene>
<evidence type="ECO:0000313" key="2">
    <source>
        <dbReference type="EMBL" id="AVM41818.1"/>
    </source>
</evidence>
<dbReference type="AlphaFoldDB" id="A0A2S0KLC8"/>
<dbReference type="OrthoDB" id="1708048at2"/>
<evidence type="ECO:0000313" key="3">
    <source>
        <dbReference type="Proteomes" id="UP000237947"/>
    </source>
</evidence>
<evidence type="ECO:0000256" key="1">
    <source>
        <dbReference type="SAM" id="SignalP"/>
    </source>
</evidence>
<dbReference type="Gene3D" id="3.90.1720.10">
    <property type="entry name" value="endopeptidase domain like (from Nostoc punctiforme)"/>
    <property type="match status" value="1"/>
</dbReference>
<dbReference type="InterPro" id="IPR038765">
    <property type="entry name" value="Papain-like_cys_pep_sf"/>
</dbReference>
<dbReference type="SUPFAM" id="SSF54001">
    <property type="entry name" value="Cysteine proteinases"/>
    <property type="match status" value="1"/>
</dbReference>
<proteinExistence type="predicted"/>
<organism evidence="2 3">
    <name type="scientific">Fastidiosipila sanguinis</name>
    <dbReference type="NCBI Taxonomy" id="236753"/>
    <lineage>
        <taxon>Bacteria</taxon>
        <taxon>Bacillati</taxon>
        <taxon>Bacillota</taxon>
        <taxon>Clostridia</taxon>
        <taxon>Eubacteriales</taxon>
        <taxon>Oscillospiraceae</taxon>
        <taxon>Fastidiosipila</taxon>
    </lineage>
</organism>
<feature type="signal peptide" evidence="1">
    <location>
        <begin position="1"/>
        <end position="27"/>
    </location>
</feature>
<dbReference type="Proteomes" id="UP000237947">
    <property type="component" value="Chromosome"/>
</dbReference>
<sequence>MKKIKKAMALFVALLLGLFSFENVVSAAQEDEIFTAEQIDSWETEFNESAYSEEPIGDFKNNSVMTYSSYGSWTWRDGVICITDSYASSPLFNNGHAGIVGVAPNYYCVVEANPGSGVKNVWGNWSYKYKDKTVWQVGVTSTTVEQDQAAAEWATKQVGKPYNGSFLNKTKTDSFYCSQLVWAAYKYTAGVDLDTWRYASAVHPFELYLSDKTTLIYRNK</sequence>
<dbReference type="RefSeq" id="WP_106011806.1">
    <property type="nucleotide sequence ID" value="NZ_CP027226.1"/>
</dbReference>
<protein>
    <recommendedName>
        <fullName evidence="4">Hydrolase</fullName>
    </recommendedName>
</protein>
<reference evidence="3" key="1">
    <citation type="submission" date="2018-02" db="EMBL/GenBank/DDBJ databases">
        <authorList>
            <person name="Holder M.E."/>
            <person name="Ajami N.J."/>
            <person name="Petrosino J.F."/>
        </authorList>
    </citation>
    <scope>NUCLEOTIDE SEQUENCE [LARGE SCALE GENOMIC DNA]</scope>
    <source>
        <strain evidence="3">CCUG 47711</strain>
    </source>
</reference>
<feature type="chain" id="PRO_5015515138" description="Hydrolase" evidence="1">
    <location>
        <begin position="28"/>
        <end position="220"/>
    </location>
</feature>
<dbReference type="EMBL" id="CP027226">
    <property type="protein sequence ID" value="AVM41818.1"/>
    <property type="molecule type" value="Genomic_DNA"/>
</dbReference>